<reference evidence="2" key="1">
    <citation type="submission" date="2016-11" db="EMBL/GenBank/DDBJ databases">
        <authorList>
            <person name="Varghese N."/>
            <person name="Submissions S."/>
        </authorList>
    </citation>
    <scope>NUCLEOTIDE SEQUENCE [LARGE SCALE GENOMIC DNA]</scope>
    <source>
        <strain evidence="2">DSM 44671</strain>
    </source>
</reference>
<dbReference type="OrthoDB" id="8872498at2"/>
<dbReference type="STRING" id="546364.SAMN04489730_4844"/>
<name>A0A1K1S736_9PSEU</name>
<evidence type="ECO:0008006" key="3">
    <source>
        <dbReference type="Google" id="ProtNLM"/>
    </source>
</evidence>
<dbReference type="RefSeq" id="WP_072478400.1">
    <property type="nucleotide sequence ID" value="NZ_FPJG01000006.1"/>
</dbReference>
<dbReference type="SUPFAM" id="SSF63829">
    <property type="entry name" value="Calcium-dependent phosphotriesterase"/>
    <property type="match status" value="1"/>
</dbReference>
<keyword evidence="2" id="KW-1185">Reference proteome</keyword>
<evidence type="ECO:0000313" key="2">
    <source>
        <dbReference type="Proteomes" id="UP000182740"/>
    </source>
</evidence>
<evidence type="ECO:0000313" key="1">
    <source>
        <dbReference type="EMBL" id="SFW79829.1"/>
    </source>
</evidence>
<organism evidence="1 2">
    <name type="scientific">Amycolatopsis australiensis</name>
    <dbReference type="NCBI Taxonomy" id="546364"/>
    <lineage>
        <taxon>Bacteria</taxon>
        <taxon>Bacillati</taxon>
        <taxon>Actinomycetota</taxon>
        <taxon>Actinomycetes</taxon>
        <taxon>Pseudonocardiales</taxon>
        <taxon>Pseudonocardiaceae</taxon>
        <taxon>Amycolatopsis</taxon>
    </lineage>
</organism>
<dbReference type="EMBL" id="FPJG01000006">
    <property type="protein sequence ID" value="SFW79829.1"/>
    <property type="molecule type" value="Genomic_DNA"/>
</dbReference>
<protein>
    <recommendedName>
        <fullName evidence="3">Strictosidine synthase</fullName>
    </recommendedName>
</protein>
<proteinExistence type="predicted"/>
<sequence>MSLATVKEWLNPGWVRRRTVPPMDTGLRPNLRLDDAAELLTPGEYQPDDVVLTAGGVVFSSGNRVIGGREFPGRVAALAVRDGEVLAAVDGVGIVTATGEQVCTAVKSGVTALAAAPDGSLLATIGSTREAQWARALVTGDRSGRLVRIDGGRADVVAEGLAWPSGVGVSGDEVRLSLSLEHRIEARPLGALGKRGRPVIENLPVYPGRISGDWIAAPYVRNRVTELLLDEPALLAEMTATISPDEWFVPRLHAGNPFTDTMQMGQLRVLGVVKSWAPARSCGLVFRLDESGRVAESAHARVDSPRHGVTGVAARDGRVVVTVHGNLLELRDA</sequence>
<dbReference type="Proteomes" id="UP000182740">
    <property type="component" value="Unassembled WGS sequence"/>
</dbReference>
<dbReference type="AlphaFoldDB" id="A0A1K1S736"/>
<gene>
    <name evidence="1" type="ORF">SAMN04489730_4844</name>
</gene>
<accession>A0A1K1S736</accession>